<keyword evidence="6" id="KW-0675">Receptor</keyword>
<dbReference type="SUPFAM" id="SSF56935">
    <property type="entry name" value="Porins"/>
    <property type="match status" value="1"/>
</dbReference>
<evidence type="ECO:0000259" key="5">
    <source>
        <dbReference type="Pfam" id="PF07715"/>
    </source>
</evidence>
<keyword evidence="4" id="KW-0732">Signal</keyword>
<feature type="domain" description="TonB-dependent receptor plug" evidence="5">
    <location>
        <begin position="127"/>
        <end position="223"/>
    </location>
</feature>
<reference evidence="6" key="1">
    <citation type="submission" date="2023-03" db="EMBL/GenBank/DDBJ databases">
        <title>Edaphobacter sp.</title>
        <authorList>
            <person name="Huber K.J."/>
            <person name="Papendorf J."/>
            <person name="Pilke C."/>
            <person name="Bunk B."/>
            <person name="Sproeer C."/>
            <person name="Pester M."/>
        </authorList>
    </citation>
    <scope>NUCLEOTIDE SEQUENCE</scope>
    <source>
        <strain evidence="6">DSM 110680</strain>
    </source>
</reference>
<dbReference type="InterPro" id="IPR037066">
    <property type="entry name" value="Plug_dom_sf"/>
</dbReference>
<accession>A0AAU7DFC2</accession>
<sequence length="767" mass="84615">MRSLRITAVLAFCAVPILAHATVFATVHGIVHDPHHRPIAAAQVSLQAAESTFALHATTAANGTFEIPQIPIGVYRLSVSATGFADFTESLAITSSSNPVLHIPLAIGGSEESVIVKASDRNIISTESTTPTTLVSREEIAETPGASRTLGMEMITDFVPGSYMTHNMLHMRGGHQTSWLIDGVSIPNTKIDSNVGPQIDPKDIDEVEAQRGSYKADVGDRTYGVFNVLPRNGFERNREAELLVSGGNLYSAESQISLGDHSSKTAWYLSGTGSRSNYGLETPIPAIRHDATDSESAFASLLRNQTSQDQLRLDTQFRNDYFQIPYDPDPTDWEQASNYYNSTGLRDTQRERDSFAILNWVHTLSPKSQFQIAPFYHFNQASYDSPSTDFPVATTWHQSSNYVGAQADLSAEIGGNNLSAGLYSFFQHENDLFGLLINDQSFSGSSVPNTTATQNAGLLEVHFSDEFKLARYFSLYGGMRISSYHAELSESAVYPRIGATLEIPHLHWVFRGYYGHYFQPAPVQTVSPALLNYVNDQSGQNAFVPLPSERDEEHQFGVTIPWRGWSVDVTNFKNRVNNFLDHANVGESNIYFPIAVDGALIRAWELAVRSPQLAHLGQFHLAYSNQIAEQRGNVIGGFTCSDPNDEACNLGPDYVPVDHDQRHTLNTGFTAKLPSRTWFATNVYYGSGFTNGLAGSDIGPYNGHYLPVHTTLDASVGRNFGEKLSMSISAINVTNHRVLQDNSITIGGFHFNEPRMLSAQLRYRFHF</sequence>
<dbReference type="InterPro" id="IPR036942">
    <property type="entry name" value="Beta-barrel_TonB_sf"/>
</dbReference>
<dbReference type="AlphaFoldDB" id="A0AAU7DFC2"/>
<organism evidence="6">
    <name type="scientific">Telmatobacter sp. DSM 110680</name>
    <dbReference type="NCBI Taxonomy" id="3036704"/>
    <lineage>
        <taxon>Bacteria</taxon>
        <taxon>Pseudomonadati</taxon>
        <taxon>Acidobacteriota</taxon>
        <taxon>Terriglobia</taxon>
        <taxon>Terriglobales</taxon>
        <taxon>Acidobacteriaceae</taxon>
        <taxon>Telmatobacter</taxon>
    </lineage>
</organism>
<dbReference type="InterPro" id="IPR012910">
    <property type="entry name" value="Plug_dom"/>
</dbReference>
<dbReference type="Gene3D" id="2.170.130.10">
    <property type="entry name" value="TonB-dependent receptor, plug domain"/>
    <property type="match status" value="1"/>
</dbReference>
<name>A0AAU7DFC2_9BACT</name>
<gene>
    <name evidence="6" type="ORF">P8935_18260</name>
</gene>
<proteinExistence type="predicted"/>
<dbReference type="Pfam" id="PF07715">
    <property type="entry name" value="Plug"/>
    <property type="match status" value="1"/>
</dbReference>
<evidence type="ECO:0000256" key="4">
    <source>
        <dbReference type="SAM" id="SignalP"/>
    </source>
</evidence>
<evidence type="ECO:0000256" key="1">
    <source>
        <dbReference type="ARBA" id="ARBA00004442"/>
    </source>
</evidence>
<dbReference type="Gene3D" id="2.60.40.1120">
    <property type="entry name" value="Carboxypeptidase-like, regulatory domain"/>
    <property type="match status" value="1"/>
</dbReference>
<evidence type="ECO:0000256" key="2">
    <source>
        <dbReference type="ARBA" id="ARBA00023136"/>
    </source>
</evidence>
<dbReference type="RefSeq" id="WP_348261733.1">
    <property type="nucleotide sequence ID" value="NZ_CP121196.1"/>
</dbReference>
<dbReference type="Pfam" id="PF13620">
    <property type="entry name" value="CarboxypepD_reg"/>
    <property type="match status" value="1"/>
</dbReference>
<dbReference type="InterPro" id="IPR008969">
    <property type="entry name" value="CarboxyPept-like_regulatory"/>
</dbReference>
<protein>
    <submittedName>
        <fullName evidence="6">TonB-dependent receptor</fullName>
    </submittedName>
</protein>
<feature type="signal peptide" evidence="4">
    <location>
        <begin position="1"/>
        <end position="21"/>
    </location>
</feature>
<evidence type="ECO:0000256" key="3">
    <source>
        <dbReference type="ARBA" id="ARBA00023237"/>
    </source>
</evidence>
<keyword evidence="3" id="KW-0998">Cell outer membrane</keyword>
<feature type="chain" id="PRO_5043885007" evidence="4">
    <location>
        <begin position="22"/>
        <end position="767"/>
    </location>
</feature>
<comment type="subcellular location">
    <subcellularLocation>
        <location evidence="1">Cell outer membrane</location>
    </subcellularLocation>
</comment>
<dbReference type="GO" id="GO:0009279">
    <property type="term" value="C:cell outer membrane"/>
    <property type="evidence" value="ECO:0007669"/>
    <property type="project" value="UniProtKB-SubCell"/>
</dbReference>
<dbReference type="SUPFAM" id="SSF49464">
    <property type="entry name" value="Carboxypeptidase regulatory domain-like"/>
    <property type="match status" value="1"/>
</dbReference>
<dbReference type="Gene3D" id="2.40.170.20">
    <property type="entry name" value="TonB-dependent receptor, beta-barrel domain"/>
    <property type="match status" value="1"/>
</dbReference>
<keyword evidence="2" id="KW-0472">Membrane</keyword>
<dbReference type="EMBL" id="CP121196">
    <property type="protein sequence ID" value="XBH16504.1"/>
    <property type="molecule type" value="Genomic_DNA"/>
</dbReference>
<evidence type="ECO:0000313" key="6">
    <source>
        <dbReference type="EMBL" id="XBH16504.1"/>
    </source>
</evidence>